<comment type="caution">
    <text evidence="3">The sequence shown here is derived from an EMBL/GenBank/DDBJ whole genome shotgun (WGS) entry which is preliminary data.</text>
</comment>
<dbReference type="InterPro" id="IPR016032">
    <property type="entry name" value="Sig_transdc_resp-reg_C-effctor"/>
</dbReference>
<feature type="domain" description="HTH luxR-type" evidence="1">
    <location>
        <begin position="458"/>
        <end position="523"/>
    </location>
</feature>
<dbReference type="InterPro" id="IPR052020">
    <property type="entry name" value="Cyclic_di-GMP/3'3'-cGAMP_PDE"/>
</dbReference>
<dbReference type="PROSITE" id="PS50043">
    <property type="entry name" value="HTH_LUXR_2"/>
    <property type="match status" value="1"/>
</dbReference>
<keyword evidence="4" id="KW-1185">Reference proteome</keyword>
<dbReference type="InterPro" id="IPR037522">
    <property type="entry name" value="HD_GYP_dom"/>
</dbReference>
<dbReference type="InterPro" id="IPR000792">
    <property type="entry name" value="Tscrpt_reg_LuxR_C"/>
</dbReference>
<evidence type="ECO:0000313" key="3">
    <source>
        <dbReference type="EMBL" id="EFG76010.1"/>
    </source>
</evidence>
<dbReference type="HOGENOM" id="CLU_040286_1_0_11"/>
<dbReference type="Proteomes" id="UP000003653">
    <property type="component" value="Unassembled WGS sequence"/>
</dbReference>
<dbReference type="InterPro" id="IPR003607">
    <property type="entry name" value="HD/PDEase_dom"/>
</dbReference>
<dbReference type="CDD" id="cd06170">
    <property type="entry name" value="LuxR_C_like"/>
    <property type="match status" value="1"/>
</dbReference>
<dbReference type="PRINTS" id="PR00038">
    <property type="entry name" value="HTHLUXR"/>
</dbReference>
<dbReference type="SUPFAM" id="SSF109604">
    <property type="entry name" value="HD-domain/PDEase-like"/>
    <property type="match status" value="2"/>
</dbReference>
<dbReference type="EMBL" id="ADNV01000287">
    <property type="protein sequence ID" value="EFG76010.1"/>
    <property type="molecule type" value="Genomic_DNA"/>
</dbReference>
<organism evidence="3 4">
    <name type="scientific">Mycobacterium parascrofulaceum ATCC BAA-614</name>
    <dbReference type="NCBI Taxonomy" id="525368"/>
    <lineage>
        <taxon>Bacteria</taxon>
        <taxon>Bacillati</taxon>
        <taxon>Actinomycetota</taxon>
        <taxon>Actinomycetes</taxon>
        <taxon>Mycobacteriales</taxon>
        <taxon>Mycobacteriaceae</taxon>
        <taxon>Mycobacterium</taxon>
        <taxon>Mycobacterium simiae complex</taxon>
    </lineage>
</organism>
<dbReference type="SMART" id="SM00421">
    <property type="entry name" value="HTH_LUXR"/>
    <property type="match status" value="1"/>
</dbReference>
<protein>
    <submittedName>
        <fullName evidence="3">Transcriptional regulator, LuxR family</fullName>
    </submittedName>
</protein>
<dbReference type="PANTHER" id="PTHR45228:SF4">
    <property type="entry name" value="LIPOPROTEIN"/>
    <property type="match status" value="1"/>
</dbReference>
<dbReference type="SMART" id="SM00471">
    <property type="entry name" value="HDc"/>
    <property type="match status" value="1"/>
</dbReference>
<feature type="domain" description="HD-GYP" evidence="2">
    <location>
        <begin position="267"/>
        <end position="463"/>
    </location>
</feature>
<accession>D5PD33</accession>
<dbReference type="GO" id="GO:0003677">
    <property type="term" value="F:DNA binding"/>
    <property type="evidence" value="ECO:0007669"/>
    <property type="project" value="InterPro"/>
</dbReference>
<dbReference type="GO" id="GO:0006355">
    <property type="term" value="P:regulation of DNA-templated transcription"/>
    <property type="evidence" value="ECO:0007669"/>
    <property type="project" value="InterPro"/>
</dbReference>
<dbReference type="SUPFAM" id="SSF46894">
    <property type="entry name" value="C-terminal effector domain of the bipartite response regulators"/>
    <property type="match status" value="1"/>
</dbReference>
<dbReference type="PROSITE" id="PS00622">
    <property type="entry name" value="HTH_LUXR_1"/>
    <property type="match status" value="1"/>
</dbReference>
<dbReference type="Gene3D" id="1.10.3210.10">
    <property type="entry name" value="Hypothetical protein af1432"/>
    <property type="match status" value="2"/>
</dbReference>
<dbReference type="AlphaFoldDB" id="D5PD33"/>
<dbReference type="eggNOG" id="COG2197">
    <property type="taxonomic scope" value="Bacteria"/>
</dbReference>
<evidence type="ECO:0000259" key="1">
    <source>
        <dbReference type="PROSITE" id="PS50043"/>
    </source>
</evidence>
<gene>
    <name evidence="3" type="ORF">HMPREF0591_4077</name>
</gene>
<dbReference type="Gene3D" id="1.10.10.10">
    <property type="entry name" value="Winged helix-like DNA-binding domain superfamily/Winged helix DNA-binding domain"/>
    <property type="match status" value="1"/>
</dbReference>
<dbReference type="PROSITE" id="PS51832">
    <property type="entry name" value="HD_GYP"/>
    <property type="match status" value="2"/>
</dbReference>
<name>D5PD33_9MYCO</name>
<dbReference type="InterPro" id="IPR036388">
    <property type="entry name" value="WH-like_DNA-bd_sf"/>
</dbReference>
<dbReference type="PANTHER" id="PTHR45228">
    <property type="entry name" value="CYCLIC DI-GMP PHOSPHODIESTERASE TM_0186-RELATED"/>
    <property type="match status" value="1"/>
</dbReference>
<dbReference type="eggNOG" id="COG2206">
    <property type="taxonomic scope" value="Bacteria"/>
</dbReference>
<dbReference type="Pfam" id="PF00196">
    <property type="entry name" value="GerE"/>
    <property type="match status" value="1"/>
</dbReference>
<feature type="domain" description="HD-GYP" evidence="2">
    <location>
        <begin position="19"/>
        <end position="253"/>
    </location>
</feature>
<evidence type="ECO:0000313" key="4">
    <source>
        <dbReference type="Proteomes" id="UP000003653"/>
    </source>
</evidence>
<evidence type="ECO:0000259" key="2">
    <source>
        <dbReference type="PROSITE" id="PS51832"/>
    </source>
</evidence>
<proteinExistence type="predicted"/>
<dbReference type="Pfam" id="PF13487">
    <property type="entry name" value="HD_5"/>
    <property type="match status" value="2"/>
</dbReference>
<dbReference type="CDD" id="cd00077">
    <property type="entry name" value="HDc"/>
    <property type="match status" value="1"/>
</dbReference>
<sequence>MTPRPRPVKEGASFMPFDGAVSRIEVLAALSLAVDLGLGQPMDHMLRSAAMGTRLAERLGLGERERGTVFYTGLVMWIGCHADSHEYARWFGDDIAMRHDSHFIDWSGAPYRRFLLGNLGRGSTLPKRAQLAAKVFLDARGNLGALVQSHCLSAALLAEEIGLGADVCEALPYAYERWDGSGLPGGAAGARIPVAMRVAQVADIAEVHHRAYGAEAAVAEVRRRSGTQFDPDVVAAFTAAADELLNDSEDAWSAAADLAPDPGEALTGPALDALLRAMGDFVDLKCPFTLGHSRAVAELAENAGKCARLPQNEVDILRRAGYVHDLGRIGVSNRVWEKPGGLTGAERERVQIHPYLTGRILARVGGLKAVREAAVNHHERLDGSGYPNGVRGEDLSVRDRILAAAESYCSAMEPRPHRDALDDTGAARQLRSEAARGRLDGDAVEAVLEAAGHRPSRRAVRPEGLTRREAEVLLHVARGQSNREIASALWISEKTVRNHVERIYAKIGVSNRIGASLYATRHGLTASALD</sequence>
<reference evidence="3 4" key="1">
    <citation type="submission" date="2010-04" db="EMBL/GenBank/DDBJ databases">
        <authorList>
            <person name="Muzny D."/>
            <person name="Qin X."/>
            <person name="Deng J."/>
            <person name="Jiang H."/>
            <person name="Liu Y."/>
            <person name="Qu J."/>
            <person name="Song X.-Z."/>
            <person name="Zhang L."/>
            <person name="Thornton R."/>
            <person name="Coyle M."/>
            <person name="Francisco L."/>
            <person name="Jackson L."/>
            <person name="Javaid M."/>
            <person name="Korchina V."/>
            <person name="Kovar C."/>
            <person name="Mata R."/>
            <person name="Mathew T."/>
            <person name="Ngo R."/>
            <person name="Nguyen L."/>
            <person name="Nguyen N."/>
            <person name="Okwuonu G."/>
            <person name="Ongeri F."/>
            <person name="Pham C."/>
            <person name="Simmons D."/>
            <person name="Wilczek-Boney K."/>
            <person name="Hale W."/>
            <person name="Jakkamsetti A."/>
            <person name="Pham P."/>
            <person name="Ruth R."/>
            <person name="San Lucas F."/>
            <person name="Warren J."/>
            <person name="Zhang J."/>
            <person name="Zhao Z."/>
            <person name="Zhou C."/>
            <person name="Zhu D."/>
            <person name="Lee S."/>
            <person name="Bess C."/>
            <person name="Blankenburg K."/>
            <person name="Forbes L."/>
            <person name="Fu Q."/>
            <person name="Gubbala S."/>
            <person name="Hirani K."/>
            <person name="Jayaseelan J.C."/>
            <person name="Lara F."/>
            <person name="Munidasa M."/>
            <person name="Palculict T."/>
            <person name="Patil S."/>
            <person name="Pu L.-L."/>
            <person name="Saada N."/>
            <person name="Tang L."/>
            <person name="Weissenberger G."/>
            <person name="Zhu Y."/>
            <person name="Hemphill L."/>
            <person name="Shang Y."/>
            <person name="Youmans B."/>
            <person name="Ayvaz T."/>
            <person name="Ross M."/>
            <person name="Santibanez J."/>
            <person name="Aqrawi P."/>
            <person name="Gross S."/>
            <person name="Joshi V."/>
            <person name="Fowler G."/>
            <person name="Nazareth L."/>
            <person name="Reid J."/>
            <person name="Worley K."/>
            <person name="Petrosino J."/>
            <person name="Highlander S."/>
            <person name="Gibbs R."/>
        </authorList>
    </citation>
    <scope>NUCLEOTIDE SEQUENCE [LARGE SCALE GENOMIC DNA]</scope>
    <source>
        <strain evidence="3 4">ATCC BAA-614</strain>
    </source>
</reference>